<dbReference type="InParanoid" id="Q23DL3"/>
<protein>
    <submittedName>
        <fullName evidence="2">Uncharacterized protein</fullName>
    </submittedName>
</protein>
<feature type="coiled-coil region" evidence="1">
    <location>
        <begin position="363"/>
        <end position="509"/>
    </location>
</feature>
<keyword evidence="3" id="KW-1185">Reference proteome</keyword>
<dbReference type="HOGENOM" id="CLU_500137_0_0_1"/>
<organism evidence="2 3">
    <name type="scientific">Tetrahymena thermophila (strain SB210)</name>
    <dbReference type="NCBI Taxonomy" id="312017"/>
    <lineage>
        <taxon>Eukaryota</taxon>
        <taxon>Sar</taxon>
        <taxon>Alveolata</taxon>
        <taxon>Ciliophora</taxon>
        <taxon>Intramacronucleata</taxon>
        <taxon>Oligohymenophorea</taxon>
        <taxon>Hymenostomatida</taxon>
        <taxon>Tetrahymenina</taxon>
        <taxon>Tetrahymenidae</taxon>
        <taxon>Tetrahymena</taxon>
    </lineage>
</organism>
<dbReference type="AlphaFoldDB" id="Q23DL3"/>
<dbReference type="GeneID" id="7842591"/>
<keyword evidence="1" id="KW-0175">Coiled coil</keyword>
<dbReference type="Proteomes" id="UP000009168">
    <property type="component" value="Unassembled WGS sequence"/>
</dbReference>
<evidence type="ECO:0000313" key="2">
    <source>
        <dbReference type="EMBL" id="EAR94690.2"/>
    </source>
</evidence>
<dbReference type="EMBL" id="GG662712">
    <property type="protein sequence ID" value="EAR94690.2"/>
    <property type="molecule type" value="Genomic_DNA"/>
</dbReference>
<sequence>MKNRKGRTKQHAFLYISESPREVICQFQNCQRPANHFCKLCNKSLCQSCYKMEKVEDVFVISGGEHKICGDCYNEFQMMTKLVSQHNLRYNSNSQFNVQLWIKDYKQNKAQLSQLYCRLKNKEQYQNVEIDIENTHFNSSYHQFLIKTTEGMQFQDIKQAVKNVVNAFLHYDSKIQYKKEILYQAFYLLNFTDEIGAFAMMKFLYDHIIPQQLYRDDPEFIRNLTMRILEFVSKNNKSNLELIPVIKQLLHDKLSLWILSLFSYNFRFIISLHNLQQIFSHYSFESVVNSVIAIVVLVYPKLKSINYNTDQNKLEGILFADIIFSQYKQKLVHVVSSEDYFKLIANKQNLNNEVWGNDYQQSLDLYQQQNKLLKLEITNLKEECKIYQQKIEEIEKKYIECEFESVVIPFQDDSSQRDRIDNLKQVQEELTQQLTQKKEVVKNLEQTDQLIKEQLDKLTEQIDQDLNGVDEKELERNFIQEEERLNKIIEDLESQKKNKKELIDVISSELKQVNLALDLMKQQQQ</sequence>
<name>Q23DL3_TETTS</name>
<reference evidence="3" key="1">
    <citation type="journal article" date="2006" name="PLoS Biol.">
        <title>Macronuclear genome sequence of the ciliate Tetrahymena thermophila, a model eukaryote.</title>
        <authorList>
            <person name="Eisen J.A."/>
            <person name="Coyne R.S."/>
            <person name="Wu M."/>
            <person name="Wu D."/>
            <person name="Thiagarajan M."/>
            <person name="Wortman J.R."/>
            <person name="Badger J.H."/>
            <person name="Ren Q."/>
            <person name="Amedeo P."/>
            <person name="Jones K.M."/>
            <person name="Tallon L.J."/>
            <person name="Delcher A.L."/>
            <person name="Salzberg S.L."/>
            <person name="Silva J.C."/>
            <person name="Haas B.J."/>
            <person name="Majoros W.H."/>
            <person name="Farzad M."/>
            <person name="Carlton J.M."/>
            <person name="Smith R.K. Jr."/>
            <person name="Garg J."/>
            <person name="Pearlman R.E."/>
            <person name="Karrer K.M."/>
            <person name="Sun L."/>
            <person name="Manning G."/>
            <person name="Elde N.C."/>
            <person name="Turkewitz A.P."/>
            <person name="Asai D.J."/>
            <person name="Wilkes D.E."/>
            <person name="Wang Y."/>
            <person name="Cai H."/>
            <person name="Collins K."/>
            <person name="Stewart B.A."/>
            <person name="Lee S.R."/>
            <person name="Wilamowska K."/>
            <person name="Weinberg Z."/>
            <person name="Ruzzo W.L."/>
            <person name="Wloga D."/>
            <person name="Gaertig J."/>
            <person name="Frankel J."/>
            <person name="Tsao C.-C."/>
            <person name="Gorovsky M.A."/>
            <person name="Keeling P.J."/>
            <person name="Waller R.F."/>
            <person name="Patron N.J."/>
            <person name="Cherry J.M."/>
            <person name="Stover N.A."/>
            <person name="Krieger C.J."/>
            <person name="del Toro C."/>
            <person name="Ryder H.F."/>
            <person name="Williamson S.C."/>
            <person name="Barbeau R.A."/>
            <person name="Hamilton E.P."/>
            <person name="Orias E."/>
        </authorList>
    </citation>
    <scope>NUCLEOTIDE SEQUENCE [LARGE SCALE GENOMIC DNA]</scope>
    <source>
        <strain evidence="3">SB210</strain>
    </source>
</reference>
<evidence type="ECO:0000313" key="3">
    <source>
        <dbReference type="Proteomes" id="UP000009168"/>
    </source>
</evidence>
<dbReference type="OrthoDB" id="303614at2759"/>
<dbReference type="Gene3D" id="1.10.8.270">
    <property type="entry name" value="putative rabgap domain of human tbc1 domain family member 14 like domains"/>
    <property type="match status" value="1"/>
</dbReference>
<dbReference type="KEGG" id="tet:TTHERM_00046780"/>
<proteinExistence type="predicted"/>
<accession>Q23DL3</accession>
<dbReference type="CDD" id="cd00065">
    <property type="entry name" value="FYVE_like_SF"/>
    <property type="match status" value="1"/>
</dbReference>
<gene>
    <name evidence="2" type="ORF">TTHERM_00046780</name>
</gene>
<dbReference type="RefSeq" id="XP_001014673.2">
    <property type="nucleotide sequence ID" value="XM_001014673.2"/>
</dbReference>
<evidence type="ECO:0000256" key="1">
    <source>
        <dbReference type="SAM" id="Coils"/>
    </source>
</evidence>